<sequence length="796" mass="87872">MSVVGFDFGNETCLVAVARQRGIDVVLNDESKRETPAIVCFGDKQRFIGTAGAASTMMNPKNSISQIKRLIGRPFSDPELQRDLKSLPFTVTEGPDGFPLIQARYLGEMRTFTPTQVLGMVFADLKIIGQKNLNAAVLNVAFVDVGHASMQVCIAGFKKGQLKILAHSFDRSLGGRDFDEALFQHFTTKFKAEYHIDVYQNARACLRLRAACEKLKKVLSANPVAPLNIECLMEEKDVRGIIKREEFEQISIPILERVKMPLEKALQDAGLAVENVHTVEVVGSASRVPAIMKILTEFFGKEPRRTMNSSESVSRGCALQCAILSPTFKVREFQVQECFPFSIAVSWKGAAPDSQNGAADNQQSTIVFPKGNPIPSIKALTFYRSGTFSIDVQYADVSELQAPAKISTYTIGPFQSTKSERAKVKVKVRLNLHGIVSVESATLLEEEEVEVPVTKEPAKEPAKMDTDEAPSDSATKGPKEADANMEEAKSAADVSGAENGVPEADKPTQMETDTKVEVPKKKVKKTNIPVSEVVYGGILAAEVEKLLEKEYEMALQDRVMEETKEKKNAVEAYVYDMRNKLSDRYQEFVTDPEREGFTAKLQETEDWLYEDGEDETKGVYIAKLEELKKQGDPIEERYKEYTERGSVIDQLVYCVNSYREAAVSSDPKFEHIDLTEKQKVLNECVEAEAWLREKKQHQDSLPKYATPVLLSADVRKKAEALDRFCRPIMTKPKPAKPATPETPATPPPQGSEQQQQGDANADPSANAGANETAGAASGEVPPASGEPMETDKSETA</sequence>
<dbReference type="InterPro" id="IPR043129">
    <property type="entry name" value="ATPase_NBD"/>
</dbReference>
<dbReference type="PANTHER" id="PTHR45639:SF4">
    <property type="entry name" value="HSC70CB, ISOFORM G"/>
    <property type="match status" value="1"/>
</dbReference>
<evidence type="ECO:0000256" key="6">
    <source>
        <dbReference type="ARBA" id="ARBA00022840"/>
    </source>
</evidence>
<dbReference type="EMBL" id="JACEGQ020000001">
    <property type="protein sequence ID" value="KAH8521022.1"/>
    <property type="molecule type" value="Genomic_DNA"/>
</dbReference>
<dbReference type="FunFam" id="3.30.30.30:FF:000002">
    <property type="entry name" value="Heat shock 70 kDa protein 4"/>
    <property type="match status" value="1"/>
</dbReference>
<dbReference type="InterPro" id="IPR013126">
    <property type="entry name" value="Hsp_70_fam"/>
</dbReference>
<evidence type="ECO:0000256" key="1">
    <source>
        <dbReference type="ARBA" id="ARBA00004123"/>
    </source>
</evidence>
<dbReference type="Gene3D" id="1.20.1270.10">
    <property type="match status" value="1"/>
</dbReference>
<keyword evidence="8" id="KW-0143">Chaperone</keyword>
<keyword evidence="4" id="KW-0597">Phosphoprotein</keyword>
<evidence type="ECO:0000256" key="5">
    <source>
        <dbReference type="ARBA" id="ARBA00022741"/>
    </source>
</evidence>
<dbReference type="SUPFAM" id="SSF100934">
    <property type="entry name" value="Heat shock protein 70kD (HSP70), C-terminal subdomain"/>
    <property type="match status" value="2"/>
</dbReference>
<gene>
    <name evidence="13" type="ORF">H0E87_002174</name>
</gene>
<dbReference type="GO" id="GO:0005524">
    <property type="term" value="F:ATP binding"/>
    <property type="evidence" value="ECO:0007669"/>
    <property type="project" value="UniProtKB-KW"/>
</dbReference>
<dbReference type="PANTHER" id="PTHR45639">
    <property type="entry name" value="HSC70CB, ISOFORM G-RELATED"/>
    <property type="match status" value="1"/>
</dbReference>
<dbReference type="FunFam" id="3.90.640.10:FF:000004">
    <property type="entry name" value="Heat shock 70 kDa protein 4"/>
    <property type="match status" value="1"/>
</dbReference>
<proteinExistence type="inferred from homology"/>
<evidence type="ECO:0000256" key="8">
    <source>
        <dbReference type="ARBA" id="ARBA00023186"/>
    </source>
</evidence>
<feature type="compositionally biased region" description="Basic and acidic residues" evidence="12">
    <location>
        <begin position="456"/>
        <end position="466"/>
    </location>
</feature>
<evidence type="ECO:0000256" key="12">
    <source>
        <dbReference type="SAM" id="MobiDB-lite"/>
    </source>
</evidence>
<keyword evidence="5" id="KW-0547">Nucleotide-binding</keyword>
<feature type="compositionally biased region" description="Basic and acidic residues" evidence="12">
    <location>
        <begin position="477"/>
        <end position="490"/>
    </location>
</feature>
<evidence type="ECO:0000256" key="4">
    <source>
        <dbReference type="ARBA" id="ARBA00022553"/>
    </source>
</evidence>
<keyword evidence="7" id="KW-0346">Stress response</keyword>
<name>A0A8T2ZW68_POPDE</name>
<evidence type="ECO:0000256" key="7">
    <source>
        <dbReference type="ARBA" id="ARBA00023016"/>
    </source>
</evidence>
<protein>
    <submittedName>
        <fullName evidence="13">Uncharacterized protein</fullName>
    </submittedName>
</protein>
<organism evidence="13 14">
    <name type="scientific">Populus deltoides</name>
    <name type="common">Eastern poplar</name>
    <name type="synonym">Eastern cottonwood</name>
    <dbReference type="NCBI Taxonomy" id="3696"/>
    <lineage>
        <taxon>Eukaryota</taxon>
        <taxon>Viridiplantae</taxon>
        <taxon>Streptophyta</taxon>
        <taxon>Embryophyta</taxon>
        <taxon>Tracheophyta</taxon>
        <taxon>Spermatophyta</taxon>
        <taxon>Magnoliopsida</taxon>
        <taxon>eudicotyledons</taxon>
        <taxon>Gunneridae</taxon>
        <taxon>Pentapetalae</taxon>
        <taxon>rosids</taxon>
        <taxon>fabids</taxon>
        <taxon>Malpighiales</taxon>
        <taxon>Salicaceae</taxon>
        <taxon>Saliceae</taxon>
        <taxon>Populus</taxon>
    </lineage>
</organism>
<dbReference type="InterPro" id="IPR029048">
    <property type="entry name" value="HSP70_C_sf"/>
</dbReference>
<dbReference type="GO" id="GO:0005829">
    <property type="term" value="C:cytosol"/>
    <property type="evidence" value="ECO:0007669"/>
    <property type="project" value="UniProtKB-ARBA"/>
</dbReference>
<dbReference type="FunFam" id="3.30.420.40:FF:000171">
    <property type="entry name" value="Heat shock 70 kDa protein 4"/>
    <property type="match status" value="1"/>
</dbReference>
<dbReference type="Proteomes" id="UP000807159">
    <property type="component" value="Chromosome 1"/>
</dbReference>
<dbReference type="SUPFAM" id="SSF53067">
    <property type="entry name" value="Actin-like ATPase domain"/>
    <property type="match status" value="2"/>
</dbReference>
<dbReference type="Gene3D" id="2.60.34.10">
    <property type="entry name" value="Substrate Binding Domain Of DNAk, Chain A, domain 1"/>
    <property type="match status" value="1"/>
</dbReference>
<feature type="compositionally biased region" description="Low complexity" evidence="12">
    <location>
        <begin position="764"/>
        <end position="779"/>
    </location>
</feature>
<dbReference type="GO" id="GO:0140662">
    <property type="term" value="F:ATP-dependent protein folding chaperone"/>
    <property type="evidence" value="ECO:0007669"/>
    <property type="project" value="InterPro"/>
</dbReference>
<keyword evidence="9" id="KW-0539">Nucleus</keyword>
<accession>A0A8T2ZW68</accession>
<comment type="caution">
    <text evidence="13">The sequence shown here is derived from an EMBL/GenBank/DDBJ whole genome shotgun (WGS) entry which is preliminary data.</text>
</comment>
<evidence type="ECO:0000313" key="14">
    <source>
        <dbReference type="Proteomes" id="UP000807159"/>
    </source>
</evidence>
<evidence type="ECO:0000256" key="11">
    <source>
        <dbReference type="ARBA" id="ARBA00061090"/>
    </source>
</evidence>
<dbReference type="Gene3D" id="3.30.30.30">
    <property type="match status" value="1"/>
</dbReference>
<dbReference type="FunFam" id="2.60.34.10:FF:000031">
    <property type="entry name" value="Heat shock 70 kDa protein 14"/>
    <property type="match status" value="1"/>
</dbReference>
<dbReference type="FunFam" id="1.20.1270.10:FF:000002">
    <property type="entry name" value="Heat shock 70 kDa protein 4"/>
    <property type="match status" value="1"/>
</dbReference>
<dbReference type="Gene3D" id="3.30.420.40">
    <property type="match status" value="3"/>
</dbReference>
<evidence type="ECO:0000256" key="9">
    <source>
        <dbReference type="ARBA" id="ARBA00023242"/>
    </source>
</evidence>
<dbReference type="InterPro" id="IPR029047">
    <property type="entry name" value="HSP70_peptide-bd_sf"/>
</dbReference>
<feature type="compositionally biased region" description="Basic and acidic residues" evidence="12">
    <location>
        <begin position="503"/>
        <end position="518"/>
    </location>
</feature>
<feature type="region of interest" description="Disordered" evidence="12">
    <location>
        <begin position="725"/>
        <end position="796"/>
    </location>
</feature>
<dbReference type="GO" id="GO:0005634">
    <property type="term" value="C:nucleus"/>
    <property type="evidence" value="ECO:0007669"/>
    <property type="project" value="UniProtKB-SubCell"/>
</dbReference>
<dbReference type="Gene3D" id="3.90.640.10">
    <property type="entry name" value="Actin, Chain A, domain 4"/>
    <property type="match status" value="1"/>
</dbReference>
<evidence type="ECO:0000256" key="3">
    <source>
        <dbReference type="ARBA" id="ARBA00022490"/>
    </source>
</evidence>
<feature type="region of interest" description="Disordered" evidence="12">
    <location>
        <begin position="449"/>
        <end position="518"/>
    </location>
</feature>
<dbReference type="AlphaFoldDB" id="A0A8T2ZW68"/>
<keyword evidence="6" id="KW-0067">ATP-binding</keyword>
<comment type="subcellular location">
    <subcellularLocation>
        <location evidence="2">Cytoplasm</location>
    </subcellularLocation>
    <subcellularLocation>
        <location evidence="1">Nucleus</location>
    </subcellularLocation>
</comment>
<evidence type="ECO:0000256" key="2">
    <source>
        <dbReference type="ARBA" id="ARBA00004496"/>
    </source>
</evidence>
<reference evidence="13" key="1">
    <citation type="journal article" date="2021" name="J. Hered.">
        <title>Genome Assembly of Salicaceae Populus deltoides (Eastern Cottonwood) I-69 Based on Nanopore Sequencing and Hi-C Technologies.</title>
        <authorList>
            <person name="Bai S."/>
            <person name="Wu H."/>
            <person name="Zhang J."/>
            <person name="Pan Z."/>
            <person name="Zhao W."/>
            <person name="Li Z."/>
            <person name="Tong C."/>
        </authorList>
    </citation>
    <scope>NUCLEOTIDE SEQUENCE</scope>
    <source>
        <tissue evidence="13">Leaf</tissue>
    </source>
</reference>
<evidence type="ECO:0000256" key="10">
    <source>
        <dbReference type="ARBA" id="ARBA00055614"/>
    </source>
</evidence>
<dbReference type="SUPFAM" id="SSF100920">
    <property type="entry name" value="Heat shock protein 70kD (HSP70), peptide-binding domain"/>
    <property type="match status" value="1"/>
</dbReference>
<comment type="similarity">
    <text evidence="11">Belongs to the heat shock protein 70 (TC 1.A.33) family. HSP110/SSE subfamily.</text>
</comment>
<comment type="function">
    <text evidence="10">In cooperation with other chaperones, Hsp70s are key components that facilitate folding of de novo synthesized proteins, assist translocation of precursor proteins into organelles, and are responsible for degradation of damaged protein under stress conditions.</text>
</comment>
<evidence type="ECO:0000313" key="13">
    <source>
        <dbReference type="EMBL" id="KAH8521022.1"/>
    </source>
</evidence>
<dbReference type="PRINTS" id="PR00301">
    <property type="entry name" value="HEATSHOCK70"/>
</dbReference>
<feature type="compositionally biased region" description="Low complexity" evidence="12">
    <location>
        <begin position="730"/>
        <end position="742"/>
    </location>
</feature>
<keyword evidence="14" id="KW-1185">Reference proteome</keyword>
<keyword evidence="3" id="KW-0963">Cytoplasm</keyword>
<dbReference type="Pfam" id="PF00012">
    <property type="entry name" value="HSP70"/>
    <property type="match status" value="2"/>
</dbReference>